<dbReference type="RefSeq" id="XP_053578645.1">
    <property type="nucleotide sequence ID" value="XM_053735079.1"/>
</dbReference>
<dbReference type="EMBL" id="WUAV01000006">
    <property type="protein sequence ID" value="KAF1746360.1"/>
    <property type="molecule type" value="Genomic_DNA"/>
</dbReference>
<comment type="caution">
    <text evidence="1">The sequence shown here is derived from an EMBL/GenBank/DDBJ whole genome shotgun (WGS) entry which is preliminary data.</text>
</comment>
<name>A0A6A5FUQ6_CAERE</name>
<dbReference type="InterPro" id="IPR027962">
    <property type="entry name" value="ERICH3"/>
</dbReference>
<dbReference type="PANTHER" id="PTHR23034">
    <property type="entry name" value="GLUTAMATE-RICH PROTEIN 3"/>
    <property type="match status" value="1"/>
</dbReference>
<dbReference type="CTD" id="9823128"/>
<dbReference type="KEGG" id="crq:GCK72_022813"/>
<evidence type="ECO:0000313" key="2">
    <source>
        <dbReference type="Proteomes" id="UP000483820"/>
    </source>
</evidence>
<evidence type="ECO:0000313" key="1">
    <source>
        <dbReference type="EMBL" id="KAF1746360.1"/>
    </source>
</evidence>
<dbReference type="GeneID" id="9823128"/>
<accession>A0A6A5FUQ6</accession>
<dbReference type="PANTHER" id="PTHR23034:SF2">
    <property type="entry name" value="GLUTAMATE-RICH PROTEIN 3"/>
    <property type="match status" value="1"/>
</dbReference>
<proteinExistence type="predicted"/>
<protein>
    <submittedName>
        <fullName evidence="1">Uncharacterized protein</fullName>
    </submittedName>
</protein>
<reference evidence="1 2" key="1">
    <citation type="submission" date="2019-12" db="EMBL/GenBank/DDBJ databases">
        <title>Chromosome-level assembly of the Caenorhabditis remanei genome.</title>
        <authorList>
            <person name="Teterina A.A."/>
            <person name="Willis J.H."/>
            <person name="Phillips P.C."/>
        </authorList>
    </citation>
    <scope>NUCLEOTIDE SEQUENCE [LARGE SCALE GENOMIC DNA]</scope>
    <source>
        <strain evidence="1 2">PX506</strain>
        <tissue evidence="1">Whole organism</tissue>
    </source>
</reference>
<organism evidence="1 2">
    <name type="scientific">Caenorhabditis remanei</name>
    <name type="common">Caenorhabditis vulgaris</name>
    <dbReference type="NCBI Taxonomy" id="31234"/>
    <lineage>
        <taxon>Eukaryota</taxon>
        <taxon>Metazoa</taxon>
        <taxon>Ecdysozoa</taxon>
        <taxon>Nematoda</taxon>
        <taxon>Chromadorea</taxon>
        <taxon>Rhabditida</taxon>
        <taxon>Rhabditina</taxon>
        <taxon>Rhabditomorpha</taxon>
        <taxon>Rhabditoidea</taxon>
        <taxon>Rhabditidae</taxon>
        <taxon>Peloderinae</taxon>
        <taxon>Caenorhabditis</taxon>
    </lineage>
</organism>
<dbReference type="AlphaFoldDB" id="A0A6A5FUQ6"/>
<sequence>MADSLLDNYNPLYDIHLRQYFALPHMQKHLQKMGLLESTLNLNGDEVYARHHAMMDMMLKNREAQLVKMAELRKKLDAAEKVECCRRIRTGQSPESYRQGKPSRSLSRNRAGQKIIAVVVVNERNTDPVEQNTRDPYKRLSANAKRFNYLHKLDDNTLVAYKDNLKKQLQRLERFREISFGPHSVARQPPPPQASWFFRRRYVKSE</sequence>
<gene>
    <name evidence="1" type="ORF">GCK72_022813</name>
</gene>
<dbReference type="Proteomes" id="UP000483820">
    <property type="component" value="Chromosome X"/>
</dbReference>